<feature type="domain" description="I/LWEQ" evidence="4">
    <location>
        <begin position="1"/>
        <end position="169"/>
    </location>
</feature>
<feature type="region of interest" description="Disordered" evidence="3">
    <location>
        <begin position="158"/>
        <end position="202"/>
    </location>
</feature>
<dbReference type="PROSITE" id="PS50945">
    <property type="entry name" value="I_LWEQ"/>
    <property type="match status" value="1"/>
</dbReference>
<feature type="compositionally biased region" description="Polar residues" evidence="3">
    <location>
        <begin position="14"/>
        <end position="25"/>
    </location>
</feature>
<dbReference type="PANTHER" id="PTHR19981:SF1">
    <property type="entry name" value="RHEA, ISOFORM B"/>
    <property type="match status" value="1"/>
</dbReference>
<dbReference type="Gene3D" id="1.20.1410.10">
    <property type="entry name" value="I/LWEQ domain"/>
    <property type="match status" value="1"/>
</dbReference>
<keyword evidence="2" id="KW-0963">Cytoplasm</keyword>
<organism evidence="5 6">
    <name type="scientific">Brachionus plicatilis</name>
    <name type="common">Marine rotifer</name>
    <name type="synonym">Brachionus muelleri</name>
    <dbReference type="NCBI Taxonomy" id="10195"/>
    <lineage>
        <taxon>Eukaryota</taxon>
        <taxon>Metazoa</taxon>
        <taxon>Spiralia</taxon>
        <taxon>Gnathifera</taxon>
        <taxon>Rotifera</taxon>
        <taxon>Eurotatoria</taxon>
        <taxon>Monogononta</taxon>
        <taxon>Pseudotrocha</taxon>
        <taxon>Ploima</taxon>
        <taxon>Brachionidae</taxon>
        <taxon>Brachionus</taxon>
    </lineage>
</organism>
<gene>
    <name evidence="5" type="ORF">BpHYR1_004143</name>
</gene>
<comment type="subcellular location">
    <subcellularLocation>
        <location evidence="1">Cytoplasm</location>
    </subcellularLocation>
</comment>
<feature type="compositionally biased region" description="Low complexity" evidence="3">
    <location>
        <begin position="172"/>
        <end position="202"/>
    </location>
</feature>
<dbReference type="GO" id="GO:0005178">
    <property type="term" value="F:integrin binding"/>
    <property type="evidence" value="ECO:0007669"/>
    <property type="project" value="TreeGrafter"/>
</dbReference>
<dbReference type="GO" id="GO:0098609">
    <property type="term" value="P:cell-cell adhesion"/>
    <property type="evidence" value="ECO:0007669"/>
    <property type="project" value="TreeGrafter"/>
</dbReference>
<keyword evidence="6" id="KW-1185">Reference proteome</keyword>
<dbReference type="EMBL" id="REGN01013367">
    <property type="protein sequence ID" value="RMZ94014.1"/>
    <property type="molecule type" value="Genomic_DNA"/>
</dbReference>
<evidence type="ECO:0000313" key="6">
    <source>
        <dbReference type="Proteomes" id="UP000276133"/>
    </source>
</evidence>
<dbReference type="AlphaFoldDB" id="A0A3M7P5P4"/>
<dbReference type="InterPro" id="IPR002558">
    <property type="entry name" value="ILWEQ_dom"/>
</dbReference>
<dbReference type="GO" id="GO:0005737">
    <property type="term" value="C:cytoplasm"/>
    <property type="evidence" value="ECO:0007669"/>
    <property type="project" value="UniProtKB-SubCell"/>
</dbReference>
<dbReference type="InterPro" id="IPR035964">
    <property type="entry name" value="I/LWEQ_dom_sf"/>
</dbReference>
<evidence type="ECO:0000256" key="1">
    <source>
        <dbReference type="ARBA" id="ARBA00004496"/>
    </source>
</evidence>
<dbReference type="STRING" id="10195.A0A3M7P5P4"/>
<dbReference type="Pfam" id="PF01608">
    <property type="entry name" value="I_LWEQ"/>
    <property type="match status" value="1"/>
</dbReference>
<evidence type="ECO:0000259" key="4">
    <source>
        <dbReference type="PROSITE" id="PS50945"/>
    </source>
</evidence>
<dbReference type="GO" id="GO:0030036">
    <property type="term" value="P:actin cytoskeleton organization"/>
    <property type="evidence" value="ECO:0007669"/>
    <property type="project" value="TreeGrafter"/>
</dbReference>
<accession>A0A3M7P5P4</accession>
<feature type="non-terminal residue" evidence="5">
    <location>
        <position position="1"/>
    </location>
</feature>
<dbReference type="GO" id="GO:0005925">
    <property type="term" value="C:focal adhesion"/>
    <property type="evidence" value="ECO:0007669"/>
    <property type="project" value="TreeGrafter"/>
</dbReference>
<dbReference type="SUPFAM" id="SSF109885">
    <property type="entry name" value="I/LWEQ domain"/>
    <property type="match status" value="1"/>
</dbReference>
<feature type="region of interest" description="Disordered" evidence="3">
    <location>
        <begin position="1"/>
        <end position="25"/>
    </location>
</feature>
<evidence type="ECO:0000313" key="5">
    <source>
        <dbReference type="EMBL" id="RMZ94014.1"/>
    </source>
</evidence>
<proteinExistence type="predicted"/>
<evidence type="ECO:0000256" key="2">
    <source>
        <dbReference type="ARBA" id="ARBA00022490"/>
    </source>
</evidence>
<dbReference type="OrthoDB" id="10262320at2759"/>
<dbReference type="SMART" id="SM00307">
    <property type="entry name" value="ILWEQ"/>
    <property type="match status" value="1"/>
</dbReference>
<dbReference type="GO" id="GO:0003779">
    <property type="term" value="F:actin binding"/>
    <property type="evidence" value="ECO:0007669"/>
    <property type="project" value="InterPro"/>
</dbReference>
<evidence type="ECO:0000256" key="3">
    <source>
        <dbReference type="SAM" id="MobiDB-lite"/>
    </source>
</evidence>
<comment type="caution">
    <text evidence="5">The sequence shown here is derived from an EMBL/GenBank/DDBJ whole genome shotgun (WGS) entry which is preliminary data.</text>
</comment>
<dbReference type="Proteomes" id="UP000276133">
    <property type="component" value="Unassembled WGS sequence"/>
</dbReference>
<reference evidence="5 6" key="1">
    <citation type="journal article" date="2018" name="Sci. Rep.">
        <title>Genomic signatures of local adaptation to the degree of environmental predictability in rotifers.</title>
        <authorList>
            <person name="Franch-Gras L."/>
            <person name="Hahn C."/>
            <person name="Garcia-Roger E.M."/>
            <person name="Carmona M.J."/>
            <person name="Serra M."/>
            <person name="Gomez A."/>
        </authorList>
    </citation>
    <scope>NUCLEOTIDE SEQUENCE [LARGE SCALE GENOMIC DNA]</scope>
    <source>
        <strain evidence="5">HYR1</strain>
    </source>
</reference>
<sequence>KNSDDDSDYDSQFKPINNQSDDDGQWSQGLISAARMVAAACHTLCEAANGLVQGHGTEERLISSAKQVASSTAALLVACKVKSDMSSQAMKRLQHAGNAIKRATDALVRAAQQTVDTSEEDQLIQLNSKFVGSMAQEIMLREEILRKERELRAAQAAYSAVKKARYHRDEQSPSSNSNSSTPYPPSVTTNNTHETNNTNNKS</sequence>
<dbReference type="PANTHER" id="PTHR19981">
    <property type="entry name" value="TALIN"/>
    <property type="match status" value="1"/>
</dbReference>
<protein>
    <submittedName>
        <fullName evidence="5">Talin-2</fullName>
    </submittedName>
</protein>
<dbReference type="GO" id="GO:0005886">
    <property type="term" value="C:plasma membrane"/>
    <property type="evidence" value="ECO:0007669"/>
    <property type="project" value="TreeGrafter"/>
</dbReference>
<name>A0A3M7P5P4_BRAPC</name>